<feature type="site" description="Required for activity" evidence="14">
    <location>
        <position position="362"/>
    </location>
</feature>
<dbReference type="InterPro" id="IPR038376">
    <property type="entry name" value="ATP_synth_asu_C_sf"/>
</dbReference>
<dbReference type="Pfam" id="PF00306">
    <property type="entry name" value="ATP-synt_ab_C"/>
    <property type="match status" value="1"/>
</dbReference>
<dbReference type="InterPro" id="IPR027417">
    <property type="entry name" value="P-loop_NTPase"/>
</dbReference>
<evidence type="ECO:0000256" key="11">
    <source>
        <dbReference type="ARBA" id="ARBA00023196"/>
    </source>
</evidence>
<dbReference type="NCBIfam" id="TIGR00962">
    <property type="entry name" value="atpA"/>
    <property type="match status" value="1"/>
</dbReference>
<evidence type="ECO:0000256" key="9">
    <source>
        <dbReference type="ARBA" id="ARBA00023065"/>
    </source>
</evidence>
<sequence length="523" mass="56160">MLPDDPDWRIAARHAIENVPLGPRTEHKGRVEEISDGVAMISGLRDVRLDEVLRFQGGQIGFARVLDPDLIGCVLLDAATEIEAGDAVFGTGEIIQVPVGDALLGRIVDPLGRPLDDKDELSTTERMPIERPAPSIIERDLVTEPVQTGMLVVDTLFALGRGQRELIVGDHSTGKTTLAIDAMIAQHASDMICIYVAVGQKTSSVRRAIDALQSEGAFERCIVLVAGSASAPGLQWIAPYAGMTMAEYFRDQGKHALVVIDDLSKHAATHREIALLTRQSPGREAYPGDVFYIHARLLERAAKLSKDLGGGSLTALPIAETDAGNLSAFIPTNLISITDGQIVLDSALFHQGQKPAVDVGLSVSRVGGKTQAPILREAAGSLRLDYAQFLELEVFTRFGGMPEGRVRQQLTRGARIREALKQSQHSPFRLVDEVALLIAVQSGLLDPLPVSAVTAFRERLPAILDSDAAESVRVISETGNLDEAARAMLIAAMTGLASSLSAIKNDTSHDIESHNPERTGEKA</sequence>
<keyword evidence="12 14" id="KW-0066">ATP synthesis</keyword>
<dbReference type="InterPro" id="IPR023366">
    <property type="entry name" value="ATP_synth_asu-like_sf"/>
</dbReference>
<dbReference type="SUPFAM" id="SSF50615">
    <property type="entry name" value="N-terminal domain of alpha and beta subunits of F1 ATP synthase"/>
    <property type="match status" value="1"/>
</dbReference>
<comment type="similarity">
    <text evidence="3 14">Belongs to the ATPase alpha/beta chains family.</text>
</comment>
<dbReference type="NCBIfam" id="NF009884">
    <property type="entry name" value="PRK13343.1"/>
    <property type="match status" value="1"/>
</dbReference>
<reference evidence="17 18" key="1">
    <citation type="submission" date="2013-07" db="EMBL/GenBank/DDBJ databases">
        <title>Thalassospira permensis NBRC 106175 Genome Sequencing.</title>
        <authorList>
            <person name="Lai Q."/>
            <person name="Shao Z."/>
        </authorList>
    </citation>
    <scope>NUCLEOTIDE SEQUENCE [LARGE SCALE GENOMIC DNA]</scope>
    <source>
        <strain evidence="17 18">NBRC 106175</strain>
    </source>
</reference>
<evidence type="ECO:0000256" key="2">
    <source>
        <dbReference type="ARBA" id="ARBA00004370"/>
    </source>
</evidence>
<dbReference type="InterPro" id="IPR036121">
    <property type="entry name" value="ATPase_F1/V1/A1_a/bsu_N_sf"/>
</dbReference>
<dbReference type="InterPro" id="IPR020003">
    <property type="entry name" value="ATPase_a/bsu_AS"/>
</dbReference>
<dbReference type="PANTHER" id="PTHR48082:SF2">
    <property type="entry name" value="ATP SYNTHASE SUBUNIT ALPHA, MITOCHONDRIAL"/>
    <property type="match status" value="1"/>
</dbReference>
<evidence type="ECO:0000313" key="17">
    <source>
        <dbReference type="EMBL" id="KEO59803.1"/>
    </source>
</evidence>
<dbReference type="Proteomes" id="UP000027463">
    <property type="component" value="Unassembled WGS sequence"/>
</dbReference>
<protein>
    <recommendedName>
        <fullName evidence="14">ATP synthase subunit alpha</fullName>
        <ecNumber evidence="14">7.1.2.2</ecNumber>
    </recommendedName>
    <alternativeName>
        <fullName evidence="14">ATP synthase F1 sector subunit alpha</fullName>
    </alternativeName>
    <alternativeName>
        <fullName evidence="14">F-ATPase subunit alpha</fullName>
    </alternativeName>
</protein>
<evidence type="ECO:0000256" key="8">
    <source>
        <dbReference type="ARBA" id="ARBA00022967"/>
    </source>
</evidence>
<dbReference type="EC" id="7.1.2.2" evidence="14"/>
<dbReference type="InterPro" id="IPR005294">
    <property type="entry name" value="ATP_synth_F1_asu"/>
</dbReference>
<comment type="subunit">
    <text evidence="13">F-type ATPases have 2 components, CF(1) - the catalytic core - and CF(0) - the membrane proton channel. CF(1) has five subunits: alpha(3), beta(3), gamma(1), delta(1), epsilon(1). CF(0) has four main subunits: a(1), b(1), b'(1) and c(9-12).</text>
</comment>
<organism evidence="17 18">
    <name type="scientific">Thalassospira permensis NBRC 106175</name>
    <dbReference type="NCBI Taxonomy" id="1353532"/>
    <lineage>
        <taxon>Bacteria</taxon>
        <taxon>Pseudomonadati</taxon>
        <taxon>Pseudomonadota</taxon>
        <taxon>Alphaproteobacteria</taxon>
        <taxon>Rhodospirillales</taxon>
        <taxon>Thalassospiraceae</taxon>
        <taxon>Thalassospira</taxon>
    </lineage>
</organism>
<keyword evidence="6 14" id="KW-0375">Hydrogen ion transport</keyword>
<keyword evidence="10 14" id="KW-0472">Membrane</keyword>
<dbReference type="InterPro" id="IPR033732">
    <property type="entry name" value="ATP_synth_F1_a_nt-bd_dom"/>
</dbReference>
<dbReference type="InterPro" id="IPR000194">
    <property type="entry name" value="ATPase_F1/V1/A1_a/bsu_nucl-bd"/>
</dbReference>
<dbReference type="CDD" id="cd01132">
    <property type="entry name" value="F1-ATPase_alpha_CD"/>
    <property type="match status" value="1"/>
</dbReference>
<feature type="domain" description="ATPase F1/V1/A1 complex alpha/beta subunit nucleotide-binding" evidence="15">
    <location>
        <begin position="149"/>
        <end position="364"/>
    </location>
</feature>
<evidence type="ECO:0000256" key="3">
    <source>
        <dbReference type="ARBA" id="ARBA00008936"/>
    </source>
</evidence>
<dbReference type="PROSITE" id="PS00152">
    <property type="entry name" value="ATPASE_ALPHA_BETA"/>
    <property type="match status" value="1"/>
</dbReference>
<evidence type="ECO:0000259" key="16">
    <source>
        <dbReference type="Pfam" id="PF00306"/>
    </source>
</evidence>
<dbReference type="SUPFAM" id="SSF52540">
    <property type="entry name" value="P-loop containing nucleoside triphosphate hydrolases"/>
    <property type="match status" value="1"/>
</dbReference>
<keyword evidence="18" id="KW-1185">Reference proteome</keyword>
<comment type="subcellular location">
    <subcellularLocation>
        <location evidence="14">Cell membrane</location>
        <topology evidence="14">Peripheral membrane protein</topology>
    </subcellularLocation>
    <subcellularLocation>
        <location evidence="2">Membrane</location>
    </subcellularLocation>
</comment>
<dbReference type="HAMAP" id="MF_01346">
    <property type="entry name" value="ATP_synth_alpha_bact"/>
    <property type="match status" value="1"/>
</dbReference>
<evidence type="ECO:0000256" key="12">
    <source>
        <dbReference type="ARBA" id="ARBA00023310"/>
    </source>
</evidence>
<dbReference type="SUPFAM" id="SSF47917">
    <property type="entry name" value="C-terminal domain of alpha and beta subunits of F1 ATP synthase"/>
    <property type="match status" value="1"/>
</dbReference>
<evidence type="ECO:0000256" key="14">
    <source>
        <dbReference type="HAMAP-Rule" id="MF_01346"/>
    </source>
</evidence>
<comment type="caution">
    <text evidence="14">Lacks conserved residue(s) required for the propagation of feature annotation.</text>
</comment>
<dbReference type="RefSeq" id="WP_051682067.1">
    <property type="nucleotide sequence ID" value="NZ_AUNC01000001.1"/>
</dbReference>
<dbReference type="Pfam" id="PF00006">
    <property type="entry name" value="ATP-synt_ab"/>
    <property type="match status" value="1"/>
</dbReference>
<name>A0ABR4TW16_9PROT</name>
<gene>
    <name evidence="14" type="primary">atpA</name>
    <name evidence="17" type="ORF">SMB34_02090</name>
</gene>
<dbReference type="CDD" id="cd18116">
    <property type="entry name" value="ATP-synt_F1_alpha_N"/>
    <property type="match status" value="1"/>
</dbReference>
<proteinExistence type="inferred from homology"/>
<evidence type="ECO:0000256" key="10">
    <source>
        <dbReference type="ARBA" id="ARBA00023136"/>
    </source>
</evidence>
<feature type="domain" description="ATP synthase alpha subunit C-terminal" evidence="16">
    <location>
        <begin position="371"/>
        <end position="493"/>
    </location>
</feature>
<evidence type="ECO:0000256" key="7">
    <source>
        <dbReference type="ARBA" id="ARBA00022840"/>
    </source>
</evidence>
<dbReference type="Gene3D" id="3.40.50.300">
    <property type="entry name" value="P-loop containing nucleotide triphosphate hydrolases"/>
    <property type="match status" value="1"/>
</dbReference>
<evidence type="ECO:0000259" key="15">
    <source>
        <dbReference type="Pfam" id="PF00006"/>
    </source>
</evidence>
<evidence type="ECO:0000256" key="5">
    <source>
        <dbReference type="ARBA" id="ARBA00022741"/>
    </source>
</evidence>
<dbReference type="Gene3D" id="2.40.30.20">
    <property type="match status" value="1"/>
</dbReference>
<evidence type="ECO:0000256" key="6">
    <source>
        <dbReference type="ARBA" id="ARBA00022781"/>
    </source>
</evidence>
<keyword evidence="4 14" id="KW-0813">Transport</keyword>
<comment type="catalytic activity">
    <reaction evidence="14">
        <text>ATP + H2O + 4 H(+)(in) = ADP + phosphate + 5 H(+)(out)</text>
        <dbReference type="Rhea" id="RHEA:57720"/>
        <dbReference type="ChEBI" id="CHEBI:15377"/>
        <dbReference type="ChEBI" id="CHEBI:15378"/>
        <dbReference type="ChEBI" id="CHEBI:30616"/>
        <dbReference type="ChEBI" id="CHEBI:43474"/>
        <dbReference type="ChEBI" id="CHEBI:456216"/>
        <dbReference type="EC" id="7.1.2.2"/>
    </reaction>
</comment>
<keyword evidence="8 14" id="KW-1278">Translocase</keyword>
<dbReference type="PANTHER" id="PTHR48082">
    <property type="entry name" value="ATP SYNTHASE SUBUNIT ALPHA, MITOCHONDRIAL"/>
    <property type="match status" value="1"/>
</dbReference>
<dbReference type="EMBL" id="AUNC01000001">
    <property type="protein sequence ID" value="KEO59803.1"/>
    <property type="molecule type" value="Genomic_DNA"/>
</dbReference>
<evidence type="ECO:0000256" key="13">
    <source>
        <dbReference type="ARBA" id="ARBA00026013"/>
    </source>
</evidence>
<keyword evidence="5 14" id="KW-0547">Nucleotide-binding</keyword>
<dbReference type="GO" id="GO:0016787">
    <property type="term" value="F:hydrolase activity"/>
    <property type="evidence" value="ECO:0007669"/>
    <property type="project" value="UniProtKB-KW"/>
</dbReference>
<dbReference type="Gene3D" id="1.20.150.20">
    <property type="entry name" value="ATP synthase alpha/beta chain, C-terminal domain"/>
    <property type="match status" value="1"/>
</dbReference>
<comment type="caution">
    <text evidence="17">The sequence shown here is derived from an EMBL/GenBank/DDBJ whole genome shotgun (WGS) entry which is preliminary data.</text>
</comment>
<evidence type="ECO:0000256" key="1">
    <source>
        <dbReference type="ARBA" id="ARBA00003784"/>
    </source>
</evidence>
<comment type="function">
    <text evidence="1 14">Produces ATP from ADP in the presence of a proton gradient across the membrane. The alpha chain is a regulatory subunit.</text>
</comment>
<keyword evidence="9 14" id="KW-0406">Ion transport</keyword>
<evidence type="ECO:0000313" key="18">
    <source>
        <dbReference type="Proteomes" id="UP000027463"/>
    </source>
</evidence>
<dbReference type="CDD" id="cd18113">
    <property type="entry name" value="ATP-synt_F1_alpha_C"/>
    <property type="match status" value="1"/>
</dbReference>
<dbReference type="InterPro" id="IPR000793">
    <property type="entry name" value="ATP_synth_asu_C"/>
</dbReference>
<accession>A0ABR4TW16</accession>
<keyword evidence="7 14" id="KW-0067">ATP-binding</keyword>
<keyword evidence="17" id="KW-0378">Hydrolase</keyword>
<keyword evidence="11 14" id="KW-0139">CF(1)</keyword>
<keyword evidence="14" id="KW-1003">Cell membrane</keyword>
<evidence type="ECO:0000256" key="4">
    <source>
        <dbReference type="ARBA" id="ARBA00022448"/>
    </source>
</evidence>